<dbReference type="Gene3D" id="1.10.10.2150">
    <property type="entry name" value="Ribosomal RNA-processing protein 8, N-terminal domain"/>
    <property type="match status" value="1"/>
</dbReference>
<dbReference type="RefSeq" id="XP_033591878.1">
    <property type="nucleotide sequence ID" value="XM_033735245.1"/>
</dbReference>
<evidence type="ECO:0000256" key="8">
    <source>
        <dbReference type="ARBA" id="ARBA00076672"/>
    </source>
</evidence>
<organism evidence="11 12">
    <name type="scientific">Neohortaea acidophila</name>
    <dbReference type="NCBI Taxonomy" id="245834"/>
    <lineage>
        <taxon>Eukaryota</taxon>
        <taxon>Fungi</taxon>
        <taxon>Dikarya</taxon>
        <taxon>Ascomycota</taxon>
        <taxon>Pezizomycotina</taxon>
        <taxon>Dothideomycetes</taxon>
        <taxon>Dothideomycetidae</taxon>
        <taxon>Mycosphaerellales</taxon>
        <taxon>Teratosphaeriaceae</taxon>
        <taxon>Neohortaea</taxon>
    </lineage>
</organism>
<proteinExistence type="inferred from homology"/>
<dbReference type="InterPro" id="IPR007823">
    <property type="entry name" value="RRP8"/>
</dbReference>
<keyword evidence="3 9" id="KW-0698">rRNA processing</keyword>
<feature type="region of interest" description="Disordered" evidence="10">
    <location>
        <begin position="69"/>
        <end position="96"/>
    </location>
</feature>
<evidence type="ECO:0000256" key="5">
    <source>
        <dbReference type="ARBA" id="ARBA00022679"/>
    </source>
</evidence>
<accession>A0A6A6PZZ5</accession>
<evidence type="ECO:0000256" key="10">
    <source>
        <dbReference type="SAM" id="MobiDB-lite"/>
    </source>
</evidence>
<name>A0A6A6PZZ5_9PEZI</name>
<comment type="similarity">
    <text evidence="2 9">Belongs to the methyltransferase superfamily. RRP8 family.</text>
</comment>
<sequence length="344" mass="38491">MRQKLISARFRHLNETLYTEPSAKAESLFQQNPEMFQDYHAGFRQQVSVWPENPLDKFIIAIQQRGKIRPVPQSKPGRRNGPTQFKKPSKDPANALPRTDGIAVIADLGCGDARLASTLTASGDTKRLNLKLHSFDLHGTPPYVTKADIAHIPLKDGSVDVAILCLSLMGTNWLSFIEEAHRILHWKGELWVAEIKSRFGRGSRAGKPVEHSVGGKRKQAEARKVQEIKSKEQEEAHEQEVLQAQVDGVTVTKDETDVSAFVQVLKRRGFIVKPPPETHIDLNNKMFVKMEFVKALTPVKGKGKPEGNDRAGGQGKTKFFTDEDLEADSEDEAKVLKPCLYKVR</sequence>
<evidence type="ECO:0000256" key="7">
    <source>
        <dbReference type="ARBA" id="ARBA00023242"/>
    </source>
</evidence>
<dbReference type="EMBL" id="MU001633">
    <property type="protein sequence ID" value="KAF2485309.1"/>
    <property type="molecule type" value="Genomic_DNA"/>
</dbReference>
<keyword evidence="4 9" id="KW-0489">Methyltransferase</keyword>
<dbReference type="OrthoDB" id="10258825at2759"/>
<comment type="subcellular location">
    <subcellularLocation>
        <location evidence="1 9">Nucleus</location>
        <location evidence="1 9">Nucleolus</location>
    </subcellularLocation>
</comment>
<keyword evidence="5 9" id="KW-0808">Transferase</keyword>
<evidence type="ECO:0000256" key="3">
    <source>
        <dbReference type="ARBA" id="ARBA00022552"/>
    </source>
</evidence>
<dbReference type="Pfam" id="PF05148">
    <property type="entry name" value="Methyltransf_8"/>
    <property type="match status" value="1"/>
</dbReference>
<evidence type="ECO:0000313" key="11">
    <source>
        <dbReference type="EMBL" id="KAF2485309.1"/>
    </source>
</evidence>
<dbReference type="PANTHER" id="PTHR12787">
    <property type="entry name" value="RIBOSOMAL RNA-PROCESSING PROTEIN 8"/>
    <property type="match status" value="1"/>
</dbReference>
<evidence type="ECO:0000256" key="2">
    <source>
        <dbReference type="ARBA" id="ARBA00006301"/>
    </source>
</evidence>
<keyword evidence="7 9" id="KW-0539">Nucleus</keyword>
<evidence type="ECO:0000256" key="9">
    <source>
        <dbReference type="RuleBase" id="RU365074"/>
    </source>
</evidence>
<dbReference type="InterPro" id="IPR042036">
    <property type="entry name" value="RRP8_N"/>
</dbReference>
<evidence type="ECO:0000256" key="6">
    <source>
        <dbReference type="ARBA" id="ARBA00022691"/>
    </source>
</evidence>
<feature type="region of interest" description="Disordered" evidence="10">
    <location>
        <begin position="299"/>
        <end position="324"/>
    </location>
</feature>
<gene>
    <name evidence="11" type="ORF">BDY17DRAFT_308724</name>
</gene>
<dbReference type="GeneID" id="54476247"/>
<comment type="function">
    <text evidence="9">S-adenosyl-L-methionine-dependent methyltransferase that specifically methylates the N(1) position of adenine in helix 25.1 in 25S rRNA. Required both for ribosomal 40S and 60S subunits biogenesis. Required for efficient pre-rRNA cleavage at site A2.</text>
</comment>
<feature type="region of interest" description="Disordered" evidence="10">
    <location>
        <begin position="202"/>
        <end position="222"/>
    </location>
</feature>
<dbReference type="Proteomes" id="UP000799767">
    <property type="component" value="Unassembled WGS sequence"/>
</dbReference>
<dbReference type="GO" id="GO:0016433">
    <property type="term" value="F:rRNA (adenine) methyltransferase activity"/>
    <property type="evidence" value="ECO:0007669"/>
    <property type="project" value="TreeGrafter"/>
</dbReference>
<dbReference type="GO" id="GO:0042273">
    <property type="term" value="P:ribosomal large subunit biogenesis"/>
    <property type="evidence" value="ECO:0007669"/>
    <property type="project" value="TreeGrafter"/>
</dbReference>
<dbReference type="AlphaFoldDB" id="A0A6A6PZZ5"/>
<dbReference type="CDD" id="cd02440">
    <property type="entry name" value="AdoMet_MTases"/>
    <property type="match status" value="1"/>
</dbReference>
<dbReference type="GO" id="GO:0005730">
    <property type="term" value="C:nucleolus"/>
    <property type="evidence" value="ECO:0007669"/>
    <property type="project" value="UniProtKB-SubCell"/>
</dbReference>
<keyword evidence="12" id="KW-1185">Reference proteome</keyword>
<dbReference type="SUPFAM" id="SSF53335">
    <property type="entry name" value="S-adenosyl-L-methionine-dependent methyltransferases"/>
    <property type="match status" value="1"/>
</dbReference>
<dbReference type="EC" id="2.1.1.-" evidence="9"/>
<evidence type="ECO:0000313" key="12">
    <source>
        <dbReference type="Proteomes" id="UP000799767"/>
    </source>
</evidence>
<dbReference type="InterPro" id="IPR029063">
    <property type="entry name" value="SAM-dependent_MTases_sf"/>
</dbReference>
<evidence type="ECO:0000256" key="4">
    <source>
        <dbReference type="ARBA" id="ARBA00022603"/>
    </source>
</evidence>
<keyword evidence="6 9" id="KW-0949">S-adenosyl-L-methionine</keyword>
<dbReference type="PANTHER" id="PTHR12787:SF0">
    <property type="entry name" value="RIBOSOMAL RNA-PROCESSING PROTEIN 8"/>
    <property type="match status" value="1"/>
</dbReference>
<protein>
    <recommendedName>
        <fullName evidence="8 9">Ribosomal RNA-processing protein 8</fullName>
        <ecNumber evidence="9">2.1.1.-</ecNumber>
    </recommendedName>
</protein>
<reference evidence="11" key="1">
    <citation type="journal article" date="2020" name="Stud. Mycol.">
        <title>101 Dothideomycetes genomes: a test case for predicting lifestyles and emergence of pathogens.</title>
        <authorList>
            <person name="Haridas S."/>
            <person name="Albert R."/>
            <person name="Binder M."/>
            <person name="Bloem J."/>
            <person name="Labutti K."/>
            <person name="Salamov A."/>
            <person name="Andreopoulos B."/>
            <person name="Baker S."/>
            <person name="Barry K."/>
            <person name="Bills G."/>
            <person name="Bluhm B."/>
            <person name="Cannon C."/>
            <person name="Castanera R."/>
            <person name="Culley D."/>
            <person name="Daum C."/>
            <person name="Ezra D."/>
            <person name="Gonzalez J."/>
            <person name="Henrissat B."/>
            <person name="Kuo A."/>
            <person name="Liang C."/>
            <person name="Lipzen A."/>
            <person name="Lutzoni F."/>
            <person name="Magnuson J."/>
            <person name="Mondo S."/>
            <person name="Nolan M."/>
            <person name="Ohm R."/>
            <person name="Pangilinan J."/>
            <person name="Park H.-J."/>
            <person name="Ramirez L."/>
            <person name="Alfaro M."/>
            <person name="Sun H."/>
            <person name="Tritt A."/>
            <person name="Yoshinaga Y."/>
            <person name="Zwiers L.-H."/>
            <person name="Turgeon B."/>
            <person name="Goodwin S."/>
            <person name="Spatafora J."/>
            <person name="Crous P."/>
            <person name="Grigoriev I."/>
        </authorList>
    </citation>
    <scope>NUCLEOTIDE SEQUENCE</scope>
    <source>
        <strain evidence="11">CBS 113389</strain>
    </source>
</reference>
<dbReference type="Gene3D" id="3.40.50.150">
    <property type="entry name" value="Vaccinia Virus protein VP39"/>
    <property type="match status" value="1"/>
</dbReference>
<evidence type="ECO:0000256" key="1">
    <source>
        <dbReference type="ARBA" id="ARBA00004604"/>
    </source>
</evidence>
<dbReference type="FunFam" id="1.10.10.2150:FF:000001">
    <property type="entry name" value="Ribosomal RNA-processing protein 8"/>
    <property type="match status" value="1"/>
</dbReference>